<comment type="caution">
    <text evidence="2">The sequence shown here is derived from an EMBL/GenBank/DDBJ whole genome shotgun (WGS) entry which is preliminary data.</text>
</comment>
<evidence type="ECO:0000313" key="2">
    <source>
        <dbReference type="EMBL" id="CAF9941513.1"/>
    </source>
</evidence>
<sequence length="138" mass="13879">MASDGCNQIGSGYGPITTSFAPGELSTIDIGSHSTNVFNFADLPCPPSGIEIPQGETYAPLIAPPSFIFDLDPAFSTCIPGYSQGVDPPTAFTAGPGPQGPGGPGGGLPRRGLGAHNSPHVAPWAPTKTAGPTHKGQL</sequence>
<name>A0A8H3J6S9_9LECA</name>
<organism evidence="2 3">
    <name type="scientific">Imshaugia aleurites</name>
    <dbReference type="NCBI Taxonomy" id="172621"/>
    <lineage>
        <taxon>Eukaryota</taxon>
        <taxon>Fungi</taxon>
        <taxon>Dikarya</taxon>
        <taxon>Ascomycota</taxon>
        <taxon>Pezizomycotina</taxon>
        <taxon>Lecanoromycetes</taxon>
        <taxon>OSLEUM clade</taxon>
        <taxon>Lecanoromycetidae</taxon>
        <taxon>Lecanorales</taxon>
        <taxon>Lecanorineae</taxon>
        <taxon>Parmeliaceae</taxon>
        <taxon>Imshaugia</taxon>
    </lineage>
</organism>
<protein>
    <submittedName>
        <fullName evidence="2">Uncharacterized protein</fullName>
    </submittedName>
</protein>
<accession>A0A8H3J6S9</accession>
<dbReference type="OrthoDB" id="3944128at2759"/>
<proteinExistence type="predicted"/>
<evidence type="ECO:0000313" key="3">
    <source>
        <dbReference type="Proteomes" id="UP000664534"/>
    </source>
</evidence>
<reference evidence="2" key="1">
    <citation type="submission" date="2021-03" db="EMBL/GenBank/DDBJ databases">
        <authorList>
            <person name="Tagirdzhanova G."/>
        </authorList>
    </citation>
    <scope>NUCLEOTIDE SEQUENCE</scope>
</reference>
<gene>
    <name evidence="2" type="ORF">IMSHALPRED_002761</name>
</gene>
<feature type="region of interest" description="Disordered" evidence="1">
    <location>
        <begin position="87"/>
        <end position="138"/>
    </location>
</feature>
<dbReference type="Proteomes" id="UP000664534">
    <property type="component" value="Unassembled WGS sequence"/>
</dbReference>
<evidence type="ECO:0000256" key="1">
    <source>
        <dbReference type="SAM" id="MobiDB-lite"/>
    </source>
</evidence>
<keyword evidence="3" id="KW-1185">Reference proteome</keyword>
<dbReference type="AlphaFoldDB" id="A0A8H3J6S9"/>
<feature type="compositionally biased region" description="Gly residues" evidence="1">
    <location>
        <begin position="100"/>
        <end position="109"/>
    </location>
</feature>
<dbReference type="EMBL" id="CAJPDT010000150">
    <property type="protein sequence ID" value="CAF9941513.1"/>
    <property type="molecule type" value="Genomic_DNA"/>
</dbReference>